<proteinExistence type="predicted"/>
<dbReference type="EMBL" id="FORC01000001">
    <property type="protein sequence ID" value="SFI44010.1"/>
    <property type="molecule type" value="Genomic_DNA"/>
</dbReference>
<organism evidence="1 2">
    <name type="scientific">Phytopseudomonas argentinensis</name>
    <dbReference type="NCBI Taxonomy" id="289370"/>
    <lineage>
        <taxon>Bacteria</taxon>
        <taxon>Pseudomonadati</taxon>
        <taxon>Pseudomonadota</taxon>
        <taxon>Gammaproteobacteria</taxon>
        <taxon>Pseudomonadales</taxon>
        <taxon>Pseudomonadaceae</taxon>
        <taxon>Phytopseudomonas</taxon>
    </lineage>
</organism>
<evidence type="ECO:0000313" key="1">
    <source>
        <dbReference type="EMBL" id="SFI44010.1"/>
    </source>
</evidence>
<dbReference type="Proteomes" id="UP000183018">
    <property type="component" value="Unassembled WGS sequence"/>
</dbReference>
<evidence type="ECO:0000313" key="2">
    <source>
        <dbReference type="Proteomes" id="UP000183018"/>
    </source>
</evidence>
<dbReference type="STRING" id="289370.SAMN05216602_1484"/>
<gene>
    <name evidence="1" type="ORF">SAMN05216602_1484</name>
</gene>
<accession>A0A1I3I818</accession>
<dbReference type="AlphaFoldDB" id="A0A1I3I818"/>
<name>A0A1I3I818_9GAMM</name>
<reference evidence="2" key="1">
    <citation type="submission" date="2016-10" db="EMBL/GenBank/DDBJ databases">
        <authorList>
            <person name="Varghese N."/>
            <person name="Submissions S."/>
        </authorList>
    </citation>
    <scope>NUCLEOTIDE SEQUENCE [LARGE SCALE GENOMIC DNA]</scope>
    <source>
        <strain evidence="2">LMG 22563</strain>
    </source>
</reference>
<sequence>MPELRRGECAMTQVAVLFARSDSIYKTLSATDVWDAQRNALNWPGGAPVVAHPPCRAWGRLRTFAKPRPGEKELALWAVDKIRSHGGVLEHPASSLLWKEKPLPEPGEQDDWNGWTLVISQWWWGHRAEKLTRLYICGAKPSELPPMPYRMGEASHVIAQSSLNQHLRRRPEVSKKEREATPVELATWLIEVARICGSNIAAERHTA</sequence>
<protein>
    <submittedName>
        <fullName evidence="1">Uncharacterized protein</fullName>
    </submittedName>
</protein>
<keyword evidence="2" id="KW-1185">Reference proteome</keyword>